<accession>A0A8S0W8G2</accession>
<dbReference type="Proteomes" id="UP000494216">
    <property type="component" value="Unassembled WGS sequence"/>
</dbReference>
<comment type="caution">
    <text evidence="2">The sequence shown here is derived from an EMBL/GenBank/DDBJ whole genome shotgun (WGS) entry which is preliminary data.</text>
</comment>
<evidence type="ECO:0000313" key="3">
    <source>
        <dbReference type="Proteomes" id="UP000494216"/>
    </source>
</evidence>
<keyword evidence="3" id="KW-1185">Reference proteome</keyword>
<organism evidence="2 3">
    <name type="scientific">Candidatus Methylobacter favarea</name>
    <dbReference type="NCBI Taxonomy" id="2707345"/>
    <lineage>
        <taxon>Bacteria</taxon>
        <taxon>Pseudomonadati</taxon>
        <taxon>Pseudomonadota</taxon>
        <taxon>Gammaproteobacteria</taxon>
        <taxon>Methylococcales</taxon>
        <taxon>Methylococcaceae</taxon>
        <taxon>Methylobacter</taxon>
    </lineage>
</organism>
<sequence length="61" mass="6846">MAACSAIAGKLLTQGVSRNIIIQHTEKHGSTLGFFEFDLDGISLGFVNLLIYWLWFCYGYD</sequence>
<name>A0A8S0W8G2_9GAMM</name>
<gene>
    <name evidence="2" type="ORF">METHB2_10104</name>
</gene>
<dbReference type="AlphaFoldDB" id="A0A8S0W8G2"/>
<proteinExistence type="predicted"/>
<keyword evidence="1" id="KW-0812">Transmembrane</keyword>
<reference evidence="2 3" key="1">
    <citation type="submission" date="2020-02" db="EMBL/GenBank/DDBJ databases">
        <authorList>
            <person name="Hogendoorn C."/>
        </authorList>
    </citation>
    <scope>NUCLEOTIDE SEQUENCE [LARGE SCALE GENOMIC DNA]</scope>
    <source>
        <strain evidence="2">METHB21</strain>
    </source>
</reference>
<keyword evidence="1" id="KW-1133">Transmembrane helix</keyword>
<keyword evidence="1" id="KW-0472">Membrane</keyword>
<protein>
    <submittedName>
        <fullName evidence="2">Uncharacterized protein</fullName>
    </submittedName>
</protein>
<evidence type="ECO:0000313" key="2">
    <source>
        <dbReference type="EMBL" id="CAA9889264.1"/>
    </source>
</evidence>
<evidence type="ECO:0000256" key="1">
    <source>
        <dbReference type="SAM" id="Phobius"/>
    </source>
</evidence>
<feature type="transmembrane region" description="Helical" evidence="1">
    <location>
        <begin position="42"/>
        <end position="60"/>
    </location>
</feature>
<dbReference type="EMBL" id="CADCXN010000001">
    <property type="protein sequence ID" value="CAA9889264.1"/>
    <property type="molecule type" value="Genomic_DNA"/>
</dbReference>